<dbReference type="InterPro" id="IPR046346">
    <property type="entry name" value="Aminoacid_DH-like_N_sf"/>
</dbReference>
<dbReference type="AlphaFoldDB" id="A0A811Y3Q6"/>
<dbReference type="Gene3D" id="3.40.50.720">
    <property type="entry name" value="NAD(P)-binding Rossmann-like Domain"/>
    <property type="match status" value="1"/>
</dbReference>
<evidence type="ECO:0000259" key="1">
    <source>
        <dbReference type="Pfam" id="PF02882"/>
    </source>
</evidence>
<accession>A0A811Y3Q6</accession>
<dbReference type="GO" id="GO:0004487">
    <property type="term" value="F:methylenetetrahydrofolate dehydrogenase (NAD+) activity"/>
    <property type="evidence" value="ECO:0007669"/>
    <property type="project" value="TreeGrafter"/>
</dbReference>
<dbReference type="EMBL" id="CAJHUB010000665">
    <property type="protein sequence ID" value="CAD7672260.1"/>
    <property type="molecule type" value="Genomic_DNA"/>
</dbReference>
<dbReference type="InterPro" id="IPR020631">
    <property type="entry name" value="THF_DH/CycHdrlase_NAD-bd_dom"/>
</dbReference>
<keyword evidence="3" id="KW-1185">Reference proteome</keyword>
<dbReference type="GO" id="GO:0035999">
    <property type="term" value="P:tetrahydrofolate interconversion"/>
    <property type="evidence" value="ECO:0007669"/>
    <property type="project" value="TreeGrafter"/>
</dbReference>
<dbReference type="SUPFAM" id="SSF53223">
    <property type="entry name" value="Aminoacid dehydrogenase-like, N-terminal domain"/>
    <property type="match status" value="1"/>
</dbReference>
<dbReference type="Proteomes" id="UP000645828">
    <property type="component" value="Unassembled WGS sequence"/>
</dbReference>
<dbReference type="SUPFAM" id="SSF51735">
    <property type="entry name" value="NAD(P)-binding Rossmann-fold domains"/>
    <property type="match status" value="1"/>
</dbReference>
<dbReference type="GO" id="GO:0005739">
    <property type="term" value="C:mitochondrion"/>
    <property type="evidence" value="ECO:0007669"/>
    <property type="project" value="TreeGrafter"/>
</dbReference>
<dbReference type="InterPro" id="IPR036291">
    <property type="entry name" value="NAD(P)-bd_dom_sf"/>
</dbReference>
<comment type="caution">
    <text evidence="2">The sequence shown here is derived from an EMBL/GenBank/DDBJ whole genome shotgun (WGS) entry which is preliminary data.</text>
</comment>
<dbReference type="Gene3D" id="3.40.50.10860">
    <property type="entry name" value="Leucine Dehydrogenase, chain A, domain 1"/>
    <property type="match status" value="2"/>
</dbReference>
<protein>
    <submittedName>
        <fullName evidence="2">(raccoon dog) hypothetical protein</fullName>
    </submittedName>
</protein>
<dbReference type="GO" id="GO:0004488">
    <property type="term" value="F:methylenetetrahydrofolate dehydrogenase (NADP+) activity"/>
    <property type="evidence" value="ECO:0007669"/>
    <property type="project" value="InterPro"/>
</dbReference>
<reference evidence="2" key="1">
    <citation type="submission" date="2020-12" db="EMBL/GenBank/DDBJ databases">
        <authorList>
            <consortium name="Molecular Ecology Group"/>
        </authorList>
    </citation>
    <scope>NUCLEOTIDE SEQUENCE</scope>
    <source>
        <strain evidence="2">TBG_1078</strain>
    </source>
</reference>
<gene>
    <name evidence="2" type="ORF">NYPRO_LOCUS5055</name>
</gene>
<evidence type="ECO:0000313" key="3">
    <source>
        <dbReference type="Proteomes" id="UP000645828"/>
    </source>
</evidence>
<dbReference type="PANTHER" id="PTHR48099">
    <property type="entry name" value="C-1-TETRAHYDROFOLATE SYNTHASE, CYTOPLASMIC-RELATED"/>
    <property type="match status" value="1"/>
</dbReference>
<feature type="domain" description="Tetrahydrofolate dehydrogenase/cyclohydrolase NAD(P)-binding" evidence="1">
    <location>
        <begin position="145"/>
        <end position="182"/>
    </location>
</feature>
<proteinExistence type="predicted"/>
<organism evidence="2 3">
    <name type="scientific">Nyctereutes procyonoides</name>
    <name type="common">Raccoon dog</name>
    <name type="synonym">Canis procyonoides</name>
    <dbReference type="NCBI Taxonomy" id="34880"/>
    <lineage>
        <taxon>Eukaryota</taxon>
        <taxon>Metazoa</taxon>
        <taxon>Chordata</taxon>
        <taxon>Craniata</taxon>
        <taxon>Vertebrata</taxon>
        <taxon>Euteleostomi</taxon>
        <taxon>Mammalia</taxon>
        <taxon>Eutheria</taxon>
        <taxon>Laurasiatheria</taxon>
        <taxon>Carnivora</taxon>
        <taxon>Caniformia</taxon>
        <taxon>Canidae</taxon>
        <taxon>Nyctereutes</taxon>
    </lineage>
</organism>
<evidence type="ECO:0000313" key="2">
    <source>
        <dbReference type="EMBL" id="CAD7672260.1"/>
    </source>
</evidence>
<name>A0A811Y3Q6_NYCPR</name>
<sequence>MTAASIVSTSATGLPWPLKSCHLRHSGVISGRKLAQQIKQEVCGNHQTIVKLALVSEEELWNLINKPNKDNTSGLLVQLRLPEHTDEGEIYKDVDGFHVIQVGRMCLDQYSILPAIPRGEECGCCWKVKNVGMPIAMILHTDGKNTVLADIVVSAAGSPNLITADMIKEGGAVTSVEINRLQDSISASYPGGVGPSIVVMLMKNTIITAKKQTNRKQKTKQKKLC</sequence>
<dbReference type="GO" id="GO:0004477">
    <property type="term" value="F:methenyltetrahydrofolate cyclohydrolase activity"/>
    <property type="evidence" value="ECO:0007669"/>
    <property type="project" value="TreeGrafter"/>
</dbReference>
<dbReference type="Pfam" id="PF02882">
    <property type="entry name" value="THF_DHG_CYH_C"/>
    <property type="match status" value="1"/>
</dbReference>
<dbReference type="PANTHER" id="PTHR48099:SF15">
    <property type="entry name" value="BIFUNCTIONAL METHYLENETETRAHYDROFOLATE DEHYDROGENASE_CYCLOHYDROLASE, MITOCHONDRIAL"/>
    <property type="match status" value="1"/>
</dbReference>